<proteinExistence type="predicted"/>
<keyword evidence="7" id="KW-0788">Thiol protease</keyword>
<evidence type="ECO:0000256" key="9">
    <source>
        <dbReference type="ARBA" id="ARBA00022953"/>
    </source>
</evidence>
<dbReference type="GO" id="GO:0039694">
    <property type="term" value="P:viral RNA genome replication"/>
    <property type="evidence" value="ECO:0007669"/>
    <property type="project" value="InterPro"/>
</dbReference>
<organism evidence="12">
    <name type="scientific">Picornavirales sp</name>
    <dbReference type="NCBI Taxonomy" id="1955153"/>
    <lineage>
        <taxon>Viruses</taxon>
        <taxon>Riboviria</taxon>
        <taxon>Orthornavirae</taxon>
        <taxon>Pisuviricota</taxon>
        <taxon>Pisoniviricetes</taxon>
        <taxon>Picornavirales</taxon>
    </lineage>
</organism>
<dbReference type="InterPro" id="IPR024387">
    <property type="entry name" value="Pept_C3G_Picornavir"/>
</dbReference>
<dbReference type="Gene3D" id="3.30.70.270">
    <property type="match status" value="1"/>
</dbReference>
<dbReference type="Pfam" id="PF00680">
    <property type="entry name" value="RdRP_1"/>
    <property type="match status" value="1"/>
</dbReference>
<dbReference type="GO" id="GO:0004197">
    <property type="term" value="F:cysteine-type endopeptidase activity"/>
    <property type="evidence" value="ECO:0007669"/>
    <property type="project" value="InterPro"/>
</dbReference>
<dbReference type="InterPro" id="IPR043502">
    <property type="entry name" value="DNA/RNA_pol_sf"/>
</dbReference>
<evidence type="ECO:0000256" key="6">
    <source>
        <dbReference type="ARBA" id="ARBA00022801"/>
    </source>
</evidence>
<evidence type="ECO:0000313" key="12">
    <source>
        <dbReference type="EMBL" id="QDH90575.1"/>
    </source>
</evidence>
<keyword evidence="6" id="KW-0378">Hydrolase</keyword>
<protein>
    <submittedName>
        <fullName evidence="12">RNA-dependent RNA polymerase</fullName>
    </submittedName>
</protein>
<keyword evidence="1 12" id="KW-0696">RNA-directed RNA polymerase</keyword>
<dbReference type="Gene3D" id="2.40.10.10">
    <property type="entry name" value="Trypsin-like serine proteases"/>
    <property type="match status" value="1"/>
</dbReference>
<evidence type="ECO:0000259" key="11">
    <source>
        <dbReference type="PROSITE" id="PS51874"/>
    </source>
</evidence>
<reference evidence="12" key="1">
    <citation type="submission" date="2019-05" db="EMBL/GenBank/DDBJ databases">
        <title>Metatranscriptomic reconstruction reveals RNA viruses with the potential to shape carbon cycling in soil.</title>
        <authorList>
            <person name="Starr E.P."/>
            <person name="Nuccio E."/>
            <person name="Pett-Ridge J."/>
            <person name="Banfield J.F."/>
            <person name="Firestone M.K."/>
        </authorList>
    </citation>
    <scope>NUCLEOTIDE SEQUENCE</scope>
    <source>
        <strain evidence="12">H1_Rhizo_26_FD_scaffold_168</strain>
    </source>
</reference>
<evidence type="ECO:0000256" key="4">
    <source>
        <dbReference type="ARBA" id="ARBA00022695"/>
    </source>
</evidence>
<keyword evidence="5" id="KW-0547">Nucleotide-binding</keyword>
<dbReference type="PROSITE" id="PS51874">
    <property type="entry name" value="PCV_3C_PRO"/>
    <property type="match status" value="1"/>
</dbReference>
<evidence type="ECO:0000256" key="2">
    <source>
        <dbReference type="ARBA" id="ARBA00022670"/>
    </source>
</evidence>
<dbReference type="Pfam" id="PF12381">
    <property type="entry name" value="Peptidase_C3G"/>
    <property type="match status" value="1"/>
</dbReference>
<sequence>MLGHILFVKGNVALIPYHFLQLISHKVFSESGEKQGKWKVKIDMSSDVTIDALDLLSGVGNEYGKLVDRDLCLVQMPTHVQRCRTIVEKFFDNNTFKKLNESIPVQLVRKMDDHYYFDGSQANVVENVPVKSDDLEDYDVSTAWTYRIATRNGDCGSLLYSVKQNKGPQQILGMHVAGNKDVAMGFASIVTQEILNEELEFFDLNGDSLNPVTFDPEKLTNVVSQSGYNPEYDLSCLGEVTPVPKSPTKSQWKKSVLWKPSCKTDTAMLVRTENIDPWKAVDNYIKPKINNSDEKLLKMAVDQYVSKITKNFVGYRVFSFEEAIEGLELEKDFNSIDRSTSAGYPYNCTPGISQFKKKYFFGDGEKFDFSNPNATKLREEVYDCIRRMQEGRYLIPWMFTDTLKDERRPIEKVKEGKTRLFSGGPIVLLIINRMYMGSLMVHTVKERILNGMATGMNPYSNEWGTLKEYLEEVNKDTISKDKLGTLMGAGDFSKFDSSEMPIIFAMIFDAIEQYIPSLDKHVMLNLKMSLICSLHVLKGKLYCWYGGMPSGHPLTTFVNNIVNQVGFRYCWLRLVGTDEKDNFEKHVRLVVQGDDNIFCVRRKYHDKFNELLLGDKFREINLTFTSDTKGEFIDKYRPLRDLQFLKRKWRFERDISQWVSPLSIDTLEDMPMWTRDDDPFTMHQVIDTVRREYAYHGKEVFLKKFIPLYEEYKLYFGQYDLPSVTLDWERSLEEVSKFEGFY</sequence>
<dbReference type="GO" id="GO:0006351">
    <property type="term" value="P:DNA-templated transcription"/>
    <property type="evidence" value="ECO:0007669"/>
    <property type="project" value="InterPro"/>
</dbReference>
<gene>
    <name evidence="12" type="ORF">H1Rhizo26FD168_000002</name>
</gene>
<dbReference type="GO" id="GO:0003723">
    <property type="term" value="F:RNA binding"/>
    <property type="evidence" value="ECO:0007669"/>
    <property type="project" value="InterPro"/>
</dbReference>
<dbReference type="InterPro" id="IPR001205">
    <property type="entry name" value="RNA-dir_pol_C"/>
</dbReference>
<keyword evidence="3" id="KW-0808">Transferase</keyword>
<dbReference type="SUPFAM" id="SSF50494">
    <property type="entry name" value="Trypsin-like serine proteases"/>
    <property type="match status" value="1"/>
</dbReference>
<dbReference type="InterPro" id="IPR009003">
    <property type="entry name" value="Peptidase_S1_PA"/>
</dbReference>
<dbReference type="InterPro" id="IPR007094">
    <property type="entry name" value="RNA-dir_pol_PSvirus"/>
</dbReference>
<keyword evidence="4" id="KW-0548">Nucleotidyltransferase</keyword>
<dbReference type="GO" id="GO:0003968">
    <property type="term" value="F:RNA-directed RNA polymerase activity"/>
    <property type="evidence" value="ECO:0007669"/>
    <property type="project" value="UniProtKB-KW"/>
</dbReference>
<feature type="domain" description="RdRp catalytic" evidence="10">
    <location>
        <begin position="485"/>
        <end position="608"/>
    </location>
</feature>
<dbReference type="InterPro" id="IPR043504">
    <property type="entry name" value="Peptidase_S1_PA_chymotrypsin"/>
</dbReference>
<dbReference type="GO" id="GO:0005524">
    <property type="term" value="F:ATP binding"/>
    <property type="evidence" value="ECO:0007669"/>
    <property type="project" value="UniProtKB-KW"/>
</dbReference>
<accession>A0A514DAE1</accession>
<keyword evidence="2" id="KW-0645">Protease</keyword>
<evidence type="ECO:0000256" key="7">
    <source>
        <dbReference type="ARBA" id="ARBA00022807"/>
    </source>
</evidence>
<dbReference type="InterPro" id="IPR043128">
    <property type="entry name" value="Rev_trsase/Diguanyl_cyclase"/>
</dbReference>
<dbReference type="InterPro" id="IPR044067">
    <property type="entry name" value="PCV_3C_PRO"/>
</dbReference>
<dbReference type="GO" id="GO:0006508">
    <property type="term" value="P:proteolysis"/>
    <property type="evidence" value="ECO:0007669"/>
    <property type="project" value="UniProtKB-KW"/>
</dbReference>
<dbReference type="PROSITE" id="PS50507">
    <property type="entry name" value="RDRP_SSRNA_POS"/>
    <property type="match status" value="1"/>
</dbReference>
<evidence type="ECO:0000256" key="3">
    <source>
        <dbReference type="ARBA" id="ARBA00022679"/>
    </source>
</evidence>
<dbReference type="SUPFAM" id="SSF56672">
    <property type="entry name" value="DNA/RNA polymerases"/>
    <property type="match status" value="1"/>
</dbReference>
<name>A0A514DAE1_9VIRU</name>
<evidence type="ECO:0000259" key="10">
    <source>
        <dbReference type="PROSITE" id="PS50507"/>
    </source>
</evidence>
<keyword evidence="8" id="KW-0067">ATP-binding</keyword>
<dbReference type="EMBL" id="MN035633">
    <property type="protein sequence ID" value="QDH90575.1"/>
    <property type="molecule type" value="Genomic_RNA"/>
</dbReference>
<feature type="domain" description="Peptidase C3" evidence="11">
    <location>
        <begin position="1"/>
        <end position="195"/>
    </location>
</feature>
<evidence type="ECO:0000256" key="5">
    <source>
        <dbReference type="ARBA" id="ARBA00022741"/>
    </source>
</evidence>
<evidence type="ECO:0000256" key="8">
    <source>
        <dbReference type="ARBA" id="ARBA00022840"/>
    </source>
</evidence>
<keyword evidence="9" id="KW-0693">Viral RNA replication</keyword>
<evidence type="ECO:0000256" key="1">
    <source>
        <dbReference type="ARBA" id="ARBA00022484"/>
    </source>
</evidence>